<dbReference type="PRINTS" id="PR00038">
    <property type="entry name" value="HTHLUXR"/>
</dbReference>
<dbReference type="GO" id="GO:0006355">
    <property type="term" value="P:regulation of DNA-templated transcription"/>
    <property type="evidence" value="ECO:0007669"/>
    <property type="project" value="InterPro"/>
</dbReference>
<keyword evidence="1" id="KW-0805">Transcription regulation</keyword>
<dbReference type="PANTHER" id="PTHR44688">
    <property type="entry name" value="DNA-BINDING TRANSCRIPTIONAL ACTIVATOR DEVR_DOSR"/>
    <property type="match status" value="1"/>
</dbReference>
<feature type="region of interest" description="Disordered" evidence="4">
    <location>
        <begin position="764"/>
        <end position="789"/>
    </location>
</feature>
<evidence type="ECO:0000256" key="4">
    <source>
        <dbReference type="SAM" id="MobiDB-lite"/>
    </source>
</evidence>
<feature type="region of interest" description="Disordered" evidence="4">
    <location>
        <begin position="526"/>
        <end position="550"/>
    </location>
</feature>
<dbReference type="Pfam" id="PF25873">
    <property type="entry name" value="WHD_MalT"/>
    <property type="match status" value="1"/>
</dbReference>
<proteinExistence type="predicted"/>
<sequence>MDGGRVRPPVTRLSPPPHAFPVVDRHRLADAIGDGVRGTPLTLVRAPAGAGKTVAAATWAAQPASAAALAGPPAWLTLDEADERPGAFWPDVVAALARVGVHVDGGDAADPAHVDRLAAGLLAHDAPVALVLDQAERLTDRRAGRQLDQLLRAAAPRFRLVLVTRAEPVLPLHRYLLDATVTEVRYDDLAFTLPEVGALLDLHGVRTPELARIVAERTEGWAAGVRFLALAAQQRPAGAAAEVARAALVPAGSALAAYLAAEVLEALPPDHLDFLARVSVAAELPPGLARELTGRGDSDRLLSELARGNAFVLPVPGTAGSYRTHPLLRALLGAELADESPAAAAELRRRAAYWFAGAGRLAAAVEQLVAAGDWAGAAALLVDDAALAPLLVPGAPPELSRRLEQLPDDLDAPAVAVLRAALAVRHGDPSRAARELSRCDEHLAAAGAGPALAVAVTRTMLSDAVGDADATLAAAGRLLDALGSSSTARAGRNDELRALALLAAGTARLRSGDPAGARTDLTAALAATGDDGERGGPAGGRDGDGRGGPDGGAAAAIRLRALGMLALAEAGRGALTRVADLAGAADELAASCSVAATDRPAAAHLARAWVASQRQDLTAAEHWLRRALRVPECRADGLLSSVATLLQVRLRRDHGDTEGARRLAGAAGAGPPWVRALIDAEAAGDDTATAPRPAGIEPEAARVEQLLRHAHGQLGRGAAGTGRSDVVRALALARREGLRRPFAHLSPRVRRLIRSDAAVAARADWLRPAPSPPRGRAAGPQTGPPPVGRALTDRELEVLRHLSSLLTTEEVAAAMYISVNTVRTHVRGILHKLSVTRRNEAVRRARQLGLV</sequence>
<dbReference type="EMBL" id="FNUC01000003">
    <property type="protein sequence ID" value="SEE66590.1"/>
    <property type="molecule type" value="Genomic_DNA"/>
</dbReference>
<gene>
    <name evidence="6" type="ORF">SAMN04488561_2178</name>
</gene>
<dbReference type="Proteomes" id="UP000181980">
    <property type="component" value="Unassembled WGS sequence"/>
</dbReference>
<dbReference type="Gene3D" id="1.10.10.10">
    <property type="entry name" value="Winged helix-like DNA-binding domain superfamily/Winged helix DNA-binding domain"/>
    <property type="match status" value="1"/>
</dbReference>
<dbReference type="AlphaFoldDB" id="A0A1H5KPH6"/>
<dbReference type="InterPro" id="IPR027417">
    <property type="entry name" value="P-loop_NTPase"/>
</dbReference>
<dbReference type="OrthoDB" id="134985at2"/>
<feature type="domain" description="HTH luxR-type" evidence="5">
    <location>
        <begin position="784"/>
        <end position="849"/>
    </location>
</feature>
<protein>
    <submittedName>
        <fullName evidence="6">LuxR family transcriptional regulator, maltose regulon positive regulatory protein</fullName>
    </submittedName>
</protein>
<keyword evidence="3" id="KW-0804">Transcription</keyword>
<dbReference type="InterPro" id="IPR036388">
    <property type="entry name" value="WH-like_DNA-bd_sf"/>
</dbReference>
<name>A0A1H5KPH6_9ACTN</name>
<dbReference type="InterPro" id="IPR000792">
    <property type="entry name" value="Tscrpt_reg_LuxR_C"/>
</dbReference>
<dbReference type="RefSeq" id="WP_069112852.1">
    <property type="nucleotide sequence ID" value="NZ_FNUC01000003.1"/>
</dbReference>
<evidence type="ECO:0000256" key="3">
    <source>
        <dbReference type="ARBA" id="ARBA00023163"/>
    </source>
</evidence>
<dbReference type="SUPFAM" id="SSF46894">
    <property type="entry name" value="C-terminal effector domain of the bipartite response regulators"/>
    <property type="match status" value="1"/>
</dbReference>
<dbReference type="STRING" id="561176.SAMN04488561_2178"/>
<dbReference type="Pfam" id="PF00196">
    <property type="entry name" value="GerE"/>
    <property type="match status" value="1"/>
</dbReference>
<evidence type="ECO:0000313" key="7">
    <source>
        <dbReference type="Proteomes" id="UP000181980"/>
    </source>
</evidence>
<accession>A0A1H5KPH6</accession>
<keyword evidence="7" id="KW-1185">Reference proteome</keyword>
<keyword evidence="2" id="KW-0238">DNA-binding</keyword>
<dbReference type="SMART" id="SM00421">
    <property type="entry name" value="HTH_LUXR"/>
    <property type="match status" value="1"/>
</dbReference>
<evidence type="ECO:0000313" key="6">
    <source>
        <dbReference type="EMBL" id="SEE66590.1"/>
    </source>
</evidence>
<dbReference type="PANTHER" id="PTHR44688:SF16">
    <property type="entry name" value="DNA-BINDING TRANSCRIPTIONAL ACTIVATOR DEVR_DOSR"/>
    <property type="match status" value="1"/>
</dbReference>
<organism evidence="6 7">
    <name type="scientific">Jiangella alba</name>
    <dbReference type="NCBI Taxonomy" id="561176"/>
    <lineage>
        <taxon>Bacteria</taxon>
        <taxon>Bacillati</taxon>
        <taxon>Actinomycetota</taxon>
        <taxon>Actinomycetes</taxon>
        <taxon>Jiangellales</taxon>
        <taxon>Jiangellaceae</taxon>
        <taxon>Jiangella</taxon>
    </lineage>
</organism>
<dbReference type="InterPro" id="IPR059106">
    <property type="entry name" value="WHD_MalT"/>
</dbReference>
<dbReference type="GO" id="GO:0003677">
    <property type="term" value="F:DNA binding"/>
    <property type="evidence" value="ECO:0007669"/>
    <property type="project" value="UniProtKB-KW"/>
</dbReference>
<dbReference type="InterPro" id="IPR016032">
    <property type="entry name" value="Sig_transdc_resp-reg_C-effctor"/>
</dbReference>
<evidence type="ECO:0000259" key="5">
    <source>
        <dbReference type="PROSITE" id="PS50043"/>
    </source>
</evidence>
<evidence type="ECO:0000256" key="2">
    <source>
        <dbReference type="ARBA" id="ARBA00023125"/>
    </source>
</evidence>
<dbReference type="CDD" id="cd06170">
    <property type="entry name" value="LuxR_C_like"/>
    <property type="match status" value="1"/>
</dbReference>
<reference evidence="7" key="1">
    <citation type="submission" date="2016-10" db="EMBL/GenBank/DDBJ databases">
        <authorList>
            <person name="Varghese N."/>
            <person name="Submissions S."/>
        </authorList>
    </citation>
    <scope>NUCLEOTIDE SEQUENCE [LARGE SCALE GENOMIC DNA]</scope>
    <source>
        <strain evidence="7">DSM 45237</strain>
    </source>
</reference>
<dbReference type="PROSITE" id="PS50043">
    <property type="entry name" value="HTH_LUXR_2"/>
    <property type="match status" value="1"/>
</dbReference>
<evidence type="ECO:0000256" key="1">
    <source>
        <dbReference type="ARBA" id="ARBA00023015"/>
    </source>
</evidence>
<dbReference type="SUPFAM" id="SSF52540">
    <property type="entry name" value="P-loop containing nucleoside triphosphate hydrolases"/>
    <property type="match status" value="1"/>
</dbReference>